<dbReference type="CDD" id="cd06225">
    <property type="entry name" value="HAMP"/>
    <property type="match status" value="1"/>
</dbReference>
<keyword evidence="5" id="KW-0472">Membrane</keyword>
<evidence type="ECO:0000256" key="5">
    <source>
        <dbReference type="SAM" id="Phobius"/>
    </source>
</evidence>
<keyword evidence="9" id="KW-1185">Reference proteome</keyword>
<dbReference type="SMART" id="SM00304">
    <property type="entry name" value="HAMP"/>
    <property type="match status" value="1"/>
</dbReference>
<evidence type="ECO:0000256" key="3">
    <source>
        <dbReference type="ARBA" id="ARBA00029447"/>
    </source>
</evidence>
<dbReference type="Gene3D" id="1.10.287.950">
    <property type="entry name" value="Methyl-accepting chemotaxis protein"/>
    <property type="match status" value="1"/>
</dbReference>
<dbReference type="InterPro" id="IPR013587">
    <property type="entry name" value="Nitrate/nitrite_sensing"/>
</dbReference>
<feature type="domain" description="HAMP" evidence="7">
    <location>
        <begin position="323"/>
        <end position="375"/>
    </location>
</feature>
<evidence type="ECO:0000259" key="7">
    <source>
        <dbReference type="PROSITE" id="PS50885"/>
    </source>
</evidence>
<evidence type="ECO:0000256" key="1">
    <source>
        <dbReference type="ARBA" id="ARBA00004370"/>
    </source>
</evidence>
<dbReference type="PROSITE" id="PS50885">
    <property type="entry name" value="HAMP"/>
    <property type="match status" value="1"/>
</dbReference>
<dbReference type="AlphaFoldDB" id="J1YAG1"/>
<organism evidence="8 9">
    <name type="scientific">Alishewanella aestuarii B11</name>
    <dbReference type="NCBI Taxonomy" id="1197174"/>
    <lineage>
        <taxon>Bacteria</taxon>
        <taxon>Pseudomonadati</taxon>
        <taxon>Pseudomonadota</taxon>
        <taxon>Gammaproteobacteria</taxon>
        <taxon>Alteromonadales</taxon>
        <taxon>Alteromonadaceae</taxon>
        <taxon>Alishewanella</taxon>
    </lineage>
</organism>
<dbReference type="PANTHER" id="PTHR32089:SF120">
    <property type="entry name" value="METHYL-ACCEPTING CHEMOTAXIS PROTEIN TLPQ"/>
    <property type="match status" value="1"/>
</dbReference>
<evidence type="ECO:0000259" key="6">
    <source>
        <dbReference type="PROSITE" id="PS50111"/>
    </source>
</evidence>
<evidence type="ECO:0000313" key="9">
    <source>
        <dbReference type="Proteomes" id="UP000012043"/>
    </source>
</evidence>
<feature type="transmembrane region" description="Helical" evidence="5">
    <location>
        <begin position="300"/>
        <end position="321"/>
    </location>
</feature>
<dbReference type="CDD" id="cd11386">
    <property type="entry name" value="MCP_signal"/>
    <property type="match status" value="1"/>
</dbReference>
<protein>
    <submittedName>
        <fullName evidence="8">Methyl-accepting chemotaxis protein</fullName>
    </submittedName>
</protein>
<dbReference type="PROSITE" id="PS50111">
    <property type="entry name" value="CHEMOTAXIS_TRANSDUC_2"/>
    <property type="match status" value="1"/>
</dbReference>
<dbReference type="Pfam" id="PF00672">
    <property type="entry name" value="HAMP"/>
    <property type="match status" value="1"/>
</dbReference>
<dbReference type="Pfam" id="PF08376">
    <property type="entry name" value="NIT"/>
    <property type="match status" value="1"/>
</dbReference>
<dbReference type="FunFam" id="1.10.287.950:FF:000001">
    <property type="entry name" value="Methyl-accepting chemotaxis sensory transducer"/>
    <property type="match status" value="1"/>
</dbReference>
<dbReference type="SUPFAM" id="SSF58104">
    <property type="entry name" value="Methyl-accepting chemotaxis protein (MCP) signaling domain"/>
    <property type="match status" value="1"/>
</dbReference>
<comment type="caution">
    <text evidence="8">The sequence shown here is derived from an EMBL/GenBank/DDBJ whole genome shotgun (WGS) entry which is preliminary data.</text>
</comment>
<dbReference type="InterPro" id="IPR003660">
    <property type="entry name" value="HAMP_dom"/>
</dbReference>
<evidence type="ECO:0000256" key="2">
    <source>
        <dbReference type="ARBA" id="ARBA00023224"/>
    </source>
</evidence>
<dbReference type="SMART" id="SM00283">
    <property type="entry name" value="MA"/>
    <property type="match status" value="1"/>
</dbReference>
<keyword evidence="5" id="KW-1133">Transmembrane helix</keyword>
<dbReference type="GO" id="GO:0016020">
    <property type="term" value="C:membrane"/>
    <property type="evidence" value="ECO:0007669"/>
    <property type="project" value="UniProtKB-SubCell"/>
</dbReference>
<gene>
    <name evidence="8" type="ORF">AEST_24700</name>
</gene>
<sequence>MQHFIRNLTLSHKLILLLSLPVLLLVWLAVTQFNDRWQEVRVATRVGTAIDVSAVMGELIGALQAERGASGVVINSQGQRFTDRLRQLRLSSDQQLARFQQYRQPEVQQLQQRFGELSALRQQVDSFALTANQSAERYTVLIRALMDFNQQLEANLSHLAMARQLNVLNQFIEMKERAGRERAILGLAFSRDSFTPELLARFTNNLGAFYAFEENFLKALSDSQLQRLRSLQADTSFAEVSRLQQLAFTVPLGDSLGMDDGAWFDLSTRRINQMATFERELSADIANQAAVFAQQARRSLFGLAAVIGLALTAVCLLAIGISRNIRAAVTEIARVMTALAARDLTQRSSYSGRDEFGSISQHTNQLADELQDVVQEIGSATTQVATAAEQCSTVTLQTSQGVQQQQRDTELVATAMHEMSATVKNVASSTAEAATLSEQVQQNATVGQHKLQQTIHLIEQLAAQVSDTASVIDQVKQESNAISSVLDVIRGIAEQTNLLALNAAIEAARAGEQGRGFAVVADEVRTLAQRTAKSTGDIQRMIEGLQQGSERASTAMQRSLQQVADGTANVNETGRILHQVLLGIAGINDQNIQIASAAEQQSTVAEQINQKVLSISEVAVQSSAGAGQTAMTSRELAGLAGQLDDLISRFKIHHTSTIGA</sequence>
<proteinExistence type="inferred from homology"/>
<keyword evidence="2 4" id="KW-0807">Transducer</keyword>
<name>J1YAG1_9ALTE</name>
<accession>J1YAG1</accession>
<dbReference type="RefSeq" id="WP_008609406.1">
    <property type="nucleotide sequence ID" value="NZ_ALAB01000028.1"/>
</dbReference>
<dbReference type="GO" id="GO:0006935">
    <property type="term" value="P:chemotaxis"/>
    <property type="evidence" value="ECO:0007669"/>
    <property type="project" value="UniProtKB-ARBA"/>
</dbReference>
<dbReference type="PANTHER" id="PTHR32089">
    <property type="entry name" value="METHYL-ACCEPTING CHEMOTAXIS PROTEIN MCPB"/>
    <property type="match status" value="1"/>
</dbReference>
<dbReference type="PATRIC" id="fig|1197174.4.peg.2416"/>
<reference evidence="8 9" key="1">
    <citation type="journal article" date="2012" name="J. Bacteriol.">
        <title>Genome Sequence of Pectin-Degrading Alishewanella aestuarii Strain B11T, Isolated from Tidal Flat Sediment.</title>
        <authorList>
            <person name="Jung J."/>
            <person name="Choi S."/>
            <person name="Chun J."/>
            <person name="Park W."/>
        </authorList>
    </citation>
    <scope>NUCLEOTIDE SEQUENCE [LARGE SCALE GENOMIC DNA]</scope>
    <source>
        <strain evidence="8 9">B11</strain>
    </source>
</reference>
<comment type="similarity">
    <text evidence="3">Belongs to the methyl-accepting chemotaxis (MCP) protein family.</text>
</comment>
<dbReference type="Proteomes" id="UP000012043">
    <property type="component" value="Unassembled WGS sequence"/>
</dbReference>
<evidence type="ECO:0000313" key="8">
    <source>
        <dbReference type="EMBL" id="EJI84795.1"/>
    </source>
</evidence>
<dbReference type="EMBL" id="ALAB01000028">
    <property type="protein sequence ID" value="EJI84795.1"/>
    <property type="molecule type" value="Genomic_DNA"/>
</dbReference>
<dbReference type="GO" id="GO:0007165">
    <property type="term" value="P:signal transduction"/>
    <property type="evidence" value="ECO:0007669"/>
    <property type="project" value="UniProtKB-KW"/>
</dbReference>
<comment type="subcellular location">
    <subcellularLocation>
        <location evidence="1">Membrane</location>
    </subcellularLocation>
</comment>
<keyword evidence="5" id="KW-0812">Transmembrane</keyword>
<evidence type="ECO:0000256" key="4">
    <source>
        <dbReference type="PROSITE-ProRule" id="PRU00284"/>
    </source>
</evidence>
<dbReference type="InterPro" id="IPR004089">
    <property type="entry name" value="MCPsignal_dom"/>
</dbReference>
<feature type="domain" description="Methyl-accepting transducer" evidence="6">
    <location>
        <begin position="380"/>
        <end position="616"/>
    </location>
</feature>
<dbReference type="Pfam" id="PF00015">
    <property type="entry name" value="MCPsignal"/>
    <property type="match status" value="1"/>
</dbReference>